<comment type="subcellular location">
    <subcellularLocation>
        <location evidence="1">Cell membrane</location>
        <topology evidence="1">Multi-pass membrane protein</topology>
    </subcellularLocation>
</comment>
<dbReference type="PROSITE" id="PS50929">
    <property type="entry name" value="ABC_TM1F"/>
    <property type="match status" value="1"/>
</dbReference>
<keyword evidence="11" id="KW-1185">Reference proteome</keyword>
<dbReference type="Gene3D" id="3.40.50.300">
    <property type="entry name" value="P-loop containing nucleotide triphosphate hydrolases"/>
    <property type="match status" value="1"/>
</dbReference>
<dbReference type="SUPFAM" id="SSF90123">
    <property type="entry name" value="ABC transporter transmembrane region"/>
    <property type="match status" value="1"/>
</dbReference>
<keyword evidence="6 7" id="KW-0472">Membrane</keyword>
<dbReference type="EMBL" id="JACIEQ010000005">
    <property type="protein sequence ID" value="MBB4023428.1"/>
    <property type="molecule type" value="Genomic_DNA"/>
</dbReference>
<evidence type="ECO:0000313" key="11">
    <source>
        <dbReference type="Proteomes" id="UP000585681"/>
    </source>
</evidence>
<dbReference type="PROSITE" id="PS00211">
    <property type="entry name" value="ABC_TRANSPORTER_1"/>
    <property type="match status" value="1"/>
</dbReference>
<dbReference type="AlphaFoldDB" id="A0A840CIZ0"/>
<dbReference type="InterPro" id="IPR003439">
    <property type="entry name" value="ABC_transporter-like_ATP-bd"/>
</dbReference>
<evidence type="ECO:0000256" key="6">
    <source>
        <dbReference type="ARBA" id="ARBA00023136"/>
    </source>
</evidence>
<dbReference type="RefSeq" id="WP_054539610.1">
    <property type="nucleotide sequence ID" value="NZ_JACIEQ010000005.1"/>
</dbReference>
<dbReference type="InterPro" id="IPR027417">
    <property type="entry name" value="P-loop_NTPase"/>
</dbReference>
<feature type="domain" description="ABC transmembrane type-1" evidence="9">
    <location>
        <begin position="22"/>
        <end position="309"/>
    </location>
</feature>
<feature type="domain" description="ABC transporter" evidence="8">
    <location>
        <begin position="343"/>
        <end position="548"/>
    </location>
</feature>
<protein>
    <submittedName>
        <fullName evidence="10">ATP-binding cassette subfamily C protein CydC</fullName>
    </submittedName>
</protein>
<evidence type="ECO:0000256" key="3">
    <source>
        <dbReference type="ARBA" id="ARBA00022741"/>
    </source>
</evidence>
<dbReference type="Pfam" id="PF00005">
    <property type="entry name" value="ABC_tran"/>
    <property type="match status" value="1"/>
</dbReference>
<sequence>MRALFRILRLIMASRPGVMLRGALLGVVVLLAGVALLGLSGWFITAAAAAGLVGAGAVFDVFRPAAAVRMLALGRTAARYGERLLTHDATLRALTDLRALLLRHLSQAPHDRLVRLRGALALNRLMADVDALDAIPLRFALPILSALVAHLVSFAALVLLVDLRVAVWVVATYVIAAGAILVWAARTADKPSRRVERARQAFRARLIDLLRARDDLAVYGRLGDQREAVLDADRRRGAERARLDRTERFAGALLAMTGTLVVAGALLLGAWLVRAGVFQAPVAALGVFMALALAESIAPLRRTAAEMGRMSDAARRVEHSLVPDAGPAPGQGQTTPAAGAPAIELERVCFSRGAAGAPVLNGFSLCLMPGQTVALEGPSGRGKSTLLLILAGLLTPQGGTVRVLGHPVDAWSPKALRRHLALLPQRSALMSGSIREALSLACPDLPDSAAWEVLRAVCLEQTLRAKGGLDWRLGEAGAGLSGGEQRRLALARVLLRRPDVLLLDEPTEGLDAETAMRVLAGLRGYLPDAAILIASHNATERAWAGATICVG</sequence>
<comment type="caution">
    <text evidence="10">The sequence shown here is derived from an EMBL/GenBank/DDBJ whole genome shotgun (WGS) entry which is preliminary data.</text>
</comment>
<dbReference type="GO" id="GO:0005886">
    <property type="term" value="C:plasma membrane"/>
    <property type="evidence" value="ECO:0007669"/>
    <property type="project" value="UniProtKB-SubCell"/>
</dbReference>
<feature type="transmembrane region" description="Helical" evidence="7">
    <location>
        <begin position="43"/>
        <end position="62"/>
    </location>
</feature>
<evidence type="ECO:0000256" key="7">
    <source>
        <dbReference type="SAM" id="Phobius"/>
    </source>
</evidence>
<dbReference type="PANTHER" id="PTHR24221:SF654">
    <property type="entry name" value="ATP-BINDING CASSETTE SUB-FAMILY B MEMBER 6"/>
    <property type="match status" value="1"/>
</dbReference>
<dbReference type="Proteomes" id="UP000585681">
    <property type="component" value="Unassembled WGS sequence"/>
</dbReference>
<evidence type="ECO:0000256" key="1">
    <source>
        <dbReference type="ARBA" id="ARBA00004651"/>
    </source>
</evidence>
<keyword evidence="4 10" id="KW-0067">ATP-binding</keyword>
<reference evidence="10" key="1">
    <citation type="submission" date="2020-08" db="EMBL/GenBank/DDBJ databases">
        <title>Genomic Encyclopedia of Type Strains, Phase IV (KMG-IV): sequencing the most valuable type-strain genomes for metagenomic binning, comparative biology and taxonomic classification.</title>
        <authorList>
            <person name="Goeker M."/>
        </authorList>
    </citation>
    <scope>NUCLEOTIDE SEQUENCE [LARGE SCALE GENOMIC DNA]</scope>
    <source>
        <strain evidence="10">DSM 105040</strain>
    </source>
</reference>
<gene>
    <name evidence="10" type="ORF">GGR17_003257</name>
</gene>
<keyword evidence="5 7" id="KW-1133">Transmembrane helix</keyword>
<dbReference type="GO" id="GO:0045454">
    <property type="term" value="P:cell redox homeostasis"/>
    <property type="evidence" value="ECO:0007669"/>
    <property type="project" value="InterPro"/>
</dbReference>
<accession>A0A840CIZ0</accession>
<feature type="transmembrane region" description="Helical" evidence="7">
    <location>
        <begin position="165"/>
        <end position="185"/>
    </location>
</feature>
<evidence type="ECO:0000259" key="9">
    <source>
        <dbReference type="PROSITE" id="PS50929"/>
    </source>
</evidence>
<dbReference type="GO" id="GO:0034040">
    <property type="term" value="F:ATPase-coupled lipid transmembrane transporter activity"/>
    <property type="evidence" value="ECO:0007669"/>
    <property type="project" value="TreeGrafter"/>
</dbReference>
<feature type="transmembrane region" description="Helical" evidence="7">
    <location>
        <begin position="249"/>
        <end position="272"/>
    </location>
</feature>
<evidence type="ECO:0000256" key="5">
    <source>
        <dbReference type="ARBA" id="ARBA00022989"/>
    </source>
</evidence>
<dbReference type="InterPro" id="IPR036640">
    <property type="entry name" value="ABC1_TM_sf"/>
</dbReference>
<dbReference type="SUPFAM" id="SSF52540">
    <property type="entry name" value="P-loop containing nucleoside triphosphate hydrolases"/>
    <property type="match status" value="1"/>
</dbReference>
<evidence type="ECO:0000259" key="8">
    <source>
        <dbReference type="PROSITE" id="PS50893"/>
    </source>
</evidence>
<dbReference type="NCBIfam" id="TIGR02868">
    <property type="entry name" value="CydC"/>
    <property type="match status" value="1"/>
</dbReference>
<dbReference type="Gene3D" id="1.20.1560.10">
    <property type="entry name" value="ABC transporter type 1, transmembrane domain"/>
    <property type="match status" value="1"/>
</dbReference>
<name>A0A840CIZ0_9RHOB</name>
<dbReference type="InterPro" id="IPR014223">
    <property type="entry name" value="ABC_CydC/D"/>
</dbReference>
<dbReference type="InterPro" id="IPR003593">
    <property type="entry name" value="AAA+_ATPase"/>
</dbReference>
<organism evidence="10 11">
    <name type="scientific">Actibacterium naphthalenivorans</name>
    <dbReference type="NCBI Taxonomy" id="1614693"/>
    <lineage>
        <taxon>Bacteria</taxon>
        <taxon>Pseudomonadati</taxon>
        <taxon>Pseudomonadota</taxon>
        <taxon>Alphaproteobacteria</taxon>
        <taxon>Rhodobacterales</taxon>
        <taxon>Roseobacteraceae</taxon>
        <taxon>Actibacterium</taxon>
    </lineage>
</organism>
<evidence type="ECO:0000256" key="4">
    <source>
        <dbReference type="ARBA" id="ARBA00022840"/>
    </source>
</evidence>
<dbReference type="InterPro" id="IPR017871">
    <property type="entry name" value="ABC_transporter-like_CS"/>
</dbReference>
<dbReference type="PANTHER" id="PTHR24221">
    <property type="entry name" value="ATP-BINDING CASSETTE SUB-FAMILY B"/>
    <property type="match status" value="1"/>
</dbReference>
<dbReference type="PROSITE" id="PS50893">
    <property type="entry name" value="ABC_TRANSPORTER_2"/>
    <property type="match status" value="1"/>
</dbReference>
<dbReference type="SMART" id="SM00382">
    <property type="entry name" value="AAA"/>
    <property type="match status" value="1"/>
</dbReference>
<evidence type="ECO:0000313" key="10">
    <source>
        <dbReference type="EMBL" id="MBB4023428.1"/>
    </source>
</evidence>
<feature type="transmembrane region" description="Helical" evidence="7">
    <location>
        <begin position="278"/>
        <end position="300"/>
    </location>
</feature>
<dbReference type="CDD" id="cd03228">
    <property type="entry name" value="ABCC_MRP_Like"/>
    <property type="match status" value="1"/>
</dbReference>
<feature type="transmembrane region" description="Helical" evidence="7">
    <location>
        <begin position="139"/>
        <end position="159"/>
    </location>
</feature>
<dbReference type="Pfam" id="PF00664">
    <property type="entry name" value="ABC_membrane"/>
    <property type="match status" value="1"/>
</dbReference>
<keyword evidence="3" id="KW-0547">Nucleotide-binding</keyword>
<dbReference type="GO" id="GO:0005524">
    <property type="term" value="F:ATP binding"/>
    <property type="evidence" value="ECO:0007669"/>
    <property type="project" value="UniProtKB-KW"/>
</dbReference>
<dbReference type="InterPro" id="IPR039421">
    <property type="entry name" value="Type_1_exporter"/>
</dbReference>
<feature type="transmembrane region" description="Helical" evidence="7">
    <location>
        <begin position="20"/>
        <end position="37"/>
    </location>
</feature>
<dbReference type="GO" id="GO:0140359">
    <property type="term" value="F:ABC-type transporter activity"/>
    <property type="evidence" value="ECO:0007669"/>
    <property type="project" value="InterPro"/>
</dbReference>
<keyword evidence="2 7" id="KW-0812">Transmembrane</keyword>
<proteinExistence type="predicted"/>
<dbReference type="GO" id="GO:0034775">
    <property type="term" value="P:glutathione transmembrane transport"/>
    <property type="evidence" value="ECO:0007669"/>
    <property type="project" value="InterPro"/>
</dbReference>
<dbReference type="GO" id="GO:0016887">
    <property type="term" value="F:ATP hydrolysis activity"/>
    <property type="evidence" value="ECO:0007669"/>
    <property type="project" value="InterPro"/>
</dbReference>
<dbReference type="InterPro" id="IPR011527">
    <property type="entry name" value="ABC1_TM_dom"/>
</dbReference>
<evidence type="ECO:0000256" key="2">
    <source>
        <dbReference type="ARBA" id="ARBA00022692"/>
    </source>
</evidence>